<comment type="subcellular location">
    <subcellularLocation>
        <location evidence="1">Cell membrane</location>
        <topology evidence="1">Multi-pass membrane protein</topology>
    </subcellularLocation>
</comment>
<evidence type="ECO:0000313" key="14">
    <source>
        <dbReference type="Proteomes" id="UP000558488"/>
    </source>
</evidence>
<name>A0A7J7WLW6_PIPKU</name>
<proteinExistence type="predicted"/>
<dbReference type="InterPro" id="IPR000725">
    <property type="entry name" value="Olfact_rcpt"/>
</dbReference>
<protein>
    <recommendedName>
        <fullName evidence="12">G-protein coupled receptors family 1 profile domain-containing protein</fullName>
    </recommendedName>
</protein>
<keyword evidence="7" id="KW-0297">G-protein coupled receptor</keyword>
<dbReference type="GO" id="GO:0004984">
    <property type="term" value="F:olfactory receptor activity"/>
    <property type="evidence" value="ECO:0007669"/>
    <property type="project" value="InterPro"/>
</dbReference>
<dbReference type="AlphaFoldDB" id="A0A7J7WLW6"/>
<evidence type="ECO:0000256" key="4">
    <source>
        <dbReference type="ARBA" id="ARBA00022692"/>
    </source>
</evidence>
<sequence length="133" mass="15168">MTNLSHPSEFVHLSFSCFGDLQVLLCGPFLVLDLLAFMTVSVRADIHLWTPMYYFLGNFSLLEILATTTTVPRMLSDLLVPHKVISFRNCPVQFYFYFSLGSTSFLILSDMALDCFVAICHPLRFGTLMSWPR</sequence>
<evidence type="ECO:0000256" key="1">
    <source>
        <dbReference type="ARBA" id="ARBA00004651"/>
    </source>
</evidence>
<evidence type="ECO:0000256" key="8">
    <source>
        <dbReference type="ARBA" id="ARBA00023136"/>
    </source>
</evidence>
<dbReference type="InterPro" id="IPR047132">
    <property type="entry name" value="Olfact_rcpt_6C-like"/>
</dbReference>
<evidence type="ECO:0000256" key="6">
    <source>
        <dbReference type="ARBA" id="ARBA00022989"/>
    </source>
</evidence>
<keyword evidence="6 11" id="KW-1133">Transmembrane helix</keyword>
<evidence type="ECO:0000256" key="11">
    <source>
        <dbReference type="SAM" id="Phobius"/>
    </source>
</evidence>
<keyword evidence="14" id="KW-1185">Reference proteome</keyword>
<feature type="transmembrane region" description="Helical" evidence="11">
    <location>
        <begin position="20"/>
        <end position="40"/>
    </location>
</feature>
<feature type="transmembrane region" description="Helical" evidence="11">
    <location>
        <begin position="95"/>
        <end position="120"/>
    </location>
</feature>
<comment type="caution">
    <text evidence="13">The sequence shown here is derived from an EMBL/GenBank/DDBJ whole genome shotgun (WGS) entry which is preliminary data.</text>
</comment>
<dbReference type="GO" id="GO:0004930">
    <property type="term" value="F:G protein-coupled receptor activity"/>
    <property type="evidence" value="ECO:0007669"/>
    <property type="project" value="UniProtKB-KW"/>
</dbReference>
<accession>A0A7J7WLW6</accession>
<feature type="transmembrane region" description="Helical" evidence="11">
    <location>
        <begin position="52"/>
        <end position="75"/>
    </location>
</feature>
<evidence type="ECO:0000259" key="12">
    <source>
        <dbReference type="PROSITE" id="PS50262"/>
    </source>
</evidence>
<gene>
    <name evidence="13" type="ORF">mPipKuh1_007945</name>
</gene>
<dbReference type="EMBL" id="JACAGB010000010">
    <property type="protein sequence ID" value="KAF6338220.1"/>
    <property type="molecule type" value="Genomic_DNA"/>
</dbReference>
<evidence type="ECO:0000256" key="3">
    <source>
        <dbReference type="ARBA" id="ARBA00022606"/>
    </source>
</evidence>
<keyword evidence="3" id="KW-0716">Sensory transduction</keyword>
<dbReference type="SUPFAM" id="SSF81321">
    <property type="entry name" value="Family A G protein-coupled receptor-like"/>
    <property type="match status" value="1"/>
</dbReference>
<reference evidence="13 14" key="1">
    <citation type="journal article" date="2020" name="Nature">
        <title>Six reference-quality genomes reveal evolution of bat adaptations.</title>
        <authorList>
            <person name="Jebb D."/>
            <person name="Huang Z."/>
            <person name="Pippel M."/>
            <person name="Hughes G.M."/>
            <person name="Lavrichenko K."/>
            <person name="Devanna P."/>
            <person name="Winkler S."/>
            <person name="Jermiin L.S."/>
            <person name="Skirmuntt E.C."/>
            <person name="Katzourakis A."/>
            <person name="Burkitt-Gray L."/>
            <person name="Ray D.A."/>
            <person name="Sullivan K.A.M."/>
            <person name="Roscito J.G."/>
            <person name="Kirilenko B.M."/>
            <person name="Davalos L.M."/>
            <person name="Corthals A.P."/>
            <person name="Power M.L."/>
            <person name="Jones G."/>
            <person name="Ransome R.D."/>
            <person name="Dechmann D.K.N."/>
            <person name="Locatelli A.G."/>
            <person name="Puechmaille S.J."/>
            <person name="Fedrigo O."/>
            <person name="Jarvis E.D."/>
            <person name="Hiller M."/>
            <person name="Vernes S.C."/>
            <person name="Myers E.W."/>
            <person name="Teeling E.C."/>
        </authorList>
    </citation>
    <scope>NUCLEOTIDE SEQUENCE [LARGE SCALE GENOMIC DNA]</scope>
    <source>
        <strain evidence="13">MPipKuh1</strain>
        <tissue evidence="13">Flight muscle</tissue>
    </source>
</reference>
<dbReference type="GO" id="GO:0005886">
    <property type="term" value="C:plasma membrane"/>
    <property type="evidence" value="ECO:0007669"/>
    <property type="project" value="UniProtKB-SubCell"/>
</dbReference>
<dbReference type="Proteomes" id="UP000558488">
    <property type="component" value="Unassembled WGS sequence"/>
</dbReference>
<dbReference type="Pfam" id="PF13853">
    <property type="entry name" value="7tm_4"/>
    <property type="match status" value="1"/>
</dbReference>
<dbReference type="PROSITE" id="PS50262">
    <property type="entry name" value="G_PROTEIN_RECEP_F1_2"/>
    <property type="match status" value="1"/>
</dbReference>
<keyword evidence="5" id="KW-0552">Olfaction</keyword>
<dbReference type="Gene3D" id="1.20.1070.10">
    <property type="entry name" value="Rhodopsin 7-helix transmembrane proteins"/>
    <property type="match status" value="1"/>
</dbReference>
<feature type="domain" description="G-protein coupled receptors family 1 profile" evidence="12">
    <location>
        <begin position="32"/>
        <end position="133"/>
    </location>
</feature>
<organism evidence="13 14">
    <name type="scientific">Pipistrellus kuhlii</name>
    <name type="common">Kuhl's pipistrelle</name>
    <dbReference type="NCBI Taxonomy" id="59472"/>
    <lineage>
        <taxon>Eukaryota</taxon>
        <taxon>Metazoa</taxon>
        <taxon>Chordata</taxon>
        <taxon>Craniata</taxon>
        <taxon>Vertebrata</taxon>
        <taxon>Euteleostomi</taxon>
        <taxon>Mammalia</taxon>
        <taxon>Eutheria</taxon>
        <taxon>Laurasiatheria</taxon>
        <taxon>Chiroptera</taxon>
        <taxon>Yangochiroptera</taxon>
        <taxon>Vespertilionidae</taxon>
        <taxon>Pipistrellus</taxon>
    </lineage>
</organism>
<evidence type="ECO:0000313" key="13">
    <source>
        <dbReference type="EMBL" id="KAF6338220.1"/>
    </source>
</evidence>
<dbReference type="PANTHER" id="PTHR26454">
    <property type="entry name" value="OLFACTORY RECEPTOR"/>
    <property type="match status" value="1"/>
</dbReference>
<dbReference type="PANTHER" id="PTHR26454:SF10">
    <property type="entry name" value="OLFACTORY RECEPTOR 6V1"/>
    <property type="match status" value="1"/>
</dbReference>
<keyword evidence="4 11" id="KW-0812">Transmembrane</keyword>
<evidence type="ECO:0000256" key="5">
    <source>
        <dbReference type="ARBA" id="ARBA00022725"/>
    </source>
</evidence>
<keyword evidence="9" id="KW-0675">Receptor</keyword>
<evidence type="ECO:0000256" key="9">
    <source>
        <dbReference type="ARBA" id="ARBA00023170"/>
    </source>
</evidence>
<evidence type="ECO:0000256" key="2">
    <source>
        <dbReference type="ARBA" id="ARBA00022475"/>
    </source>
</evidence>
<keyword evidence="10" id="KW-0807">Transducer</keyword>
<evidence type="ECO:0000256" key="10">
    <source>
        <dbReference type="ARBA" id="ARBA00023224"/>
    </source>
</evidence>
<dbReference type="InterPro" id="IPR017452">
    <property type="entry name" value="GPCR_Rhodpsn_7TM"/>
</dbReference>
<keyword evidence="8 11" id="KW-0472">Membrane</keyword>
<keyword evidence="2" id="KW-1003">Cell membrane</keyword>
<evidence type="ECO:0000256" key="7">
    <source>
        <dbReference type="ARBA" id="ARBA00023040"/>
    </source>
</evidence>